<accession>A0A0A9B1D9</accession>
<reference evidence="2" key="1">
    <citation type="submission" date="2014-09" db="EMBL/GenBank/DDBJ databases">
        <authorList>
            <person name="Magalhaes I.L.F."/>
            <person name="Oliveira U."/>
            <person name="Santos F.R."/>
            <person name="Vidigal T.H.D.A."/>
            <person name="Brescovit A.D."/>
            <person name="Santos A.J."/>
        </authorList>
    </citation>
    <scope>NUCLEOTIDE SEQUENCE</scope>
    <source>
        <tissue evidence="2">Shoot tissue taken approximately 20 cm above the soil surface</tissue>
    </source>
</reference>
<evidence type="ECO:0000313" key="2">
    <source>
        <dbReference type="EMBL" id="JAD55968.1"/>
    </source>
</evidence>
<dbReference type="AlphaFoldDB" id="A0A0A9B1D9"/>
<organism evidence="2">
    <name type="scientific">Arundo donax</name>
    <name type="common">Giant reed</name>
    <name type="synonym">Donax arundinaceus</name>
    <dbReference type="NCBI Taxonomy" id="35708"/>
    <lineage>
        <taxon>Eukaryota</taxon>
        <taxon>Viridiplantae</taxon>
        <taxon>Streptophyta</taxon>
        <taxon>Embryophyta</taxon>
        <taxon>Tracheophyta</taxon>
        <taxon>Spermatophyta</taxon>
        <taxon>Magnoliopsida</taxon>
        <taxon>Liliopsida</taxon>
        <taxon>Poales</taxon>
        <taxon>Poaceae</taxon>
        <taxon>PACMAD clade</taxon>
        <taxon>Arundinoideae</taxon>
        <taxon>Arundineae</taxon>
        <taxon>Arundo</taxon>
    </lineage>
</organism>
<name>A0A0A9B1D9_ARUDO</name>
<dbReference type="EMBL" id="GBRH01241927">
    <property type="protein sequence ID" value="JAD55968.1"/>
    <property type="molecule type" value="Transcribed_RNA"/>
</dbReference>
<sequence>MAGSSLHQKHCPLINNDTTQHKK</sequence>
<protein>
    <submittedName>
        <fullName evidence="2">Uncharacterized protein</fullName>
    </submittedName>
</protein>
<feature type="region of interest" description="Disordered" evidence="1">
    <location>
        <begin position="1"/>
        <end position="23"/>
    </location>
</feature>
<reference evidence="2" key="2">
    <citation type="journal article" date="2015" name="Data Brief">
        <title>Shoot transcriptome of the giant reed, Arundo donax.</title>
        <authorList>
            <person name="Barrero R.A."/>
            <person name="Guerrero F.D."/>
            <person name="Moolhuijzen P."/>
            <person name="Goolsby J.A."/>
            <person name="Tidwell J."/>
            <person name="Bellgard S.E."/>
            <person name="Bellgard M.I."/>
        </authorList>
    </citation>
    <scope>NUCLEOTIDE SEQUENCE</scope>
    <source>
        <tissue evidence="2">Shoot tissue taken approximately 20 cm above the soil surface</tissue>
    </source>
</reference>
<evidence type="ECO:0000256" key="1">
    <source>
        <dbReference type="SAM" id="MobiDB-lite"/>
    </source>
</evidence>
<proteinExistence type="predicted"/>